<evidence type="ECO:0000313" key="1">
    <source>
        <dbReference type="EMBL" id="EFQ80399.1"/>
    </source>
</evidence>
<name>E2S4W3_9CORY</name>
<accession>E2S4W3</accession>
<protein>
    <submittedName>
        <fullName evidence="1">Uncharacterized protein</fullName>
    </submittedName>
</protein>
<dbReference type="Proteomes" id="UP000003020">
    <property type="component" value="Unassembled WGS sequence"/>
</dbReference>
<organism evidence="1 2">
    <name type="scientific">Corynebacterium pseudogenitalium ATCC 33035</name>
    <dbReference type="NCBI Taxonomy" id="525264"/>
    <lineage>
        <taxon>Bacteria</taxon>
        <taxon>Bacillati</taxon>
        <taxon>Actinomycetota</taxon>
        <taxon>Actinomycetes</taxon>
        <taxon>Mycobacteriales</taxon>
        <taxon>Corynebacteriaceae</taxon>
        <taxon>Corynebacterium</taxon>
    </lineage>
</organism>
<keyword evidence="2" id="KW-1185">Reference proteome</keyword>
<evidence type="ECO:0000313" key="2">
    <source>
        <dbReference type="Proteomes" id="UP000003020"/>
    </source>
</evidence>
<dbReference type="AlphaFoldDB" id="E2S4W3"/>
<comment type="caution">
    <text evidence="1">The sequence shown here is derived from an EMBL/GenBank/DDBJ whole genome shotgun (WGS) entry which is preliminary data.</text>
</comment>
<reference evidence="1 2" key="1">
    <citation type="submission" date="2010-08" db="EMBL/GenBank/DDBJ databases">
        <authorList>
            <person name="Muzny D."/>
            <person name="Qin X."/>
            <person name="Buhay C."/>
            <person name="Dugan-Rocha S."/>
            <person name="Ding Y."/>
            <person name="Chen G."/>
            <person name="Hawes A."/>
            <person name="Holder M."/>
            <person name="Jhangiani S."/>
            <person name="Johnson A."/>
            <person name="Khan Z."/>
            <person name="Li Z."/>
            <person name="Liu W."/>
            <person name="Liu X."/>
            <person name="Perez L."/>
            <person name="Shen H."/>
            <person name="Wang Q."/>
            <person name="Watt J."/>
            <person name="Xi L."/>
            <person name="Xin Y."/>
            <person name="Zhou J."/>
            <person name="Deng J."/>
            <person name="Jiang H."/>
            <person name="Liu Y."/>
            <person name="Qu J."/>
            <person name="Song X.-Z."/>
            <person name="Zhang L."/>
            <person name="Villasana D."/>
            <person name="Johnson A."/>
            <person name="Liu J."/>
            <person name="Liyanage D."/>
            <person name="Lorensuhewa L."/>
            <person name="Robinson T."/>
            <person name="Song A."/>
            <person name="Song B.-B."/>
            <person name="Dinh H."/>
            <person name="Thornton R."/>
            <person name="Coyle M."/>
            <person name="Francisco L."/>
            <person name="Jackson L."/>
            <person name="Javaid M."/>
            <person name="Korchina V."/>
            <person name="Kovar C."/>
            <person name="Mata R."/>
            <person name="Mathew T."/>
            <person name="Ngo R."/>
            <person name="Nguyen L."/>
            <person name="Nguyen N."/>
            <person name="Okwuonu G."/>
            <person name="Ongeri F."/>
            <person name="Pham C."/>
            <person name="Simmons D."/>
            <person name="Wilczek-Boney K."/>
            <person name="Hale W."/>
            <person name="Jakkamsetti A."/>
            <person name="Pham P."/>
            <person name="Ruth R."/>
            <person name="San Lucas F."/>
            <person name="Warren J."/>
            <person name="Zhang J."/>
            <person name="Zhao Z."/>
            <person name="Zhou C."/>
            <person name="Zhu D."/>
            <person name="Lee S."/>
            <person name="Bess C."/>
            <person name="Blankenburg K."/>
            <person name="Forbes L."/>
            <person name="Fu Q."/>
            <person name="Gubbala S."/>
            <person name="Hirani K."/>
            <person name="Jayaseelan J.C."/>
            <person name="Lara F."/>
            <person name="Munidasa M."/>
            <person name="Palculict T."/>
            <person name="Patil S."/>
            <person name="Pu L.-L."/>
            <person name="Saada N."/>
            <person name="Tang L."/>
            <person name="Weissenberger G."/>
            <person name="Zhu Y."/>
            <person name="Hemphill L."/>
            <person name="Shang Y."/>
            <person name="Youmans B."/>
            <person name="Ayvaz T."/>
            <person name="Ross M."/>
            <person name="Santibanez J."/>
            <person name="Aqrawi P."/>
            <person name="Gross S."/>
            <person name="Joshi V."/>
            <person name="Fowler G."/>
            <person name="Nazareth L."/>
            <person name="Reid J."/>
            <person name="Worley K."/>
            <person name="Petrosino J."/>
            <person name="Highlander S."/>
            <person name="Gibbs R."/>
        </authorList>
    </citation>
    <scope>NUCLEOTIDE SEQUENCE [LARGE SCALE GENOMIC DNA]</scope>
    <source>
        <strain evidence="1 2">ATCC 33035</strain>
    </source>
</reference>
<gene>
    <name evidence="1" type="ORF">HMPREF0305_11565</name>
</gene>
<proteinExistence type="predicted"/>
<sequence>MTTVARRDPADKAKIDAIEKCFDINPAFKLFLIRISSQVRVVACFSSLIHRPPLFGAIYRERHCS</sequence>
<dbReference type="HOGENOM" id="CLU_2842379_0_0_11"/>
<dbReference type="EMBL" id="ABYQ02000011">
    <property type="protein sequence ID" value="EFQ80399.1"/>
    <property type="molecule type" value="Genomic_DNA"/>
</dbReference>